<dbReference type="PANTHER" id="PTHR33608">
    <property type="entry name" value="BLL2464 PROTEIN"/>
    <property type="match status" value="1"/>
</dbReference>
<reference evidence="3" key="1">
    <citation type="submission" date="2017-01" db="EMBL/GenBank/DDBJ databases">
        <authorList>
            <person name="Varghese N."/>
            <person name="Submissions S."/>
        </authorList>
    </citation>
    <scope>NUCLEOTIDE SEQUENCE [LARGE SCALE GENOMIC DNA]</scope>
    <source>
        <strain evidence="3">MNA4</strain>
    </source>
</reference>
<dbReference type="STRING" id="550447.SAMN05428946_0355"/>
<evidence type="ECO:0000313" key="2">
    <source>
        <dbReference type="EMBL" id="SIT68347.1"/>
    </source>
</evidence>
<dbReference type="PANTHER" id="PTHR33608:SF7">
    <property type="entry name" value="DUF58 DOMAIN-CONTAINING PROTEIN"/>
    <property type="match status" value="1"/>
</dbReference>
<dbReference type="EMBL" id="FTPL01000001">
    <property type="protein sequence ID" value="SIT68347.1"/>
    <property type="molecule type" value="Genomic_DNA"/>
</dbReference>
<accession>A0A1U7PM12</accession>
<protein>
    <recommendedName>
        <fullName evidence="1">DUF58 domain-containing protein</fullName>
    </recommendedName>
</protein>
<dbReference type="OrthoDB" id="9776116at2"/>
<dbReference type="Pfam" id="PF01882">
    <property type="entry name" value="DUF58"/>
    <property type="match status" value="1"/>
</dbReference>
<proteinExistence type="predicted"/>
<dbReference type="AlphaFoldDB" id="A0A1U7PM12"/>
<keyword evidence="3" id="KW-1185">Reference proteome</keyword>
<dbReference type="InterPro" id="IPR002881">
    <property type="entry name" value="DUF58"/>
</dbReference>
<sequence length="291" mass="32323">MKPEEFFPPEWIARLGRSRFAAVHRYRGMKHGTGLSRRSGSSPDFSEYSEYHPGDDIRNIDWNVFARTEKLYIRRYHDERELRVSVILDSTRSMSGGGRWLFTRRLCVALGLISLSSDDHFTAGTAGSGALPLFGGKGSRHRNMLLRKMSGLPEPQGQGSFAGEAWELAGSPATIRFLVTDGLEPADRLRPLFLRLLAAGGETRLILITGEEAARPATPGDYRLLDSESGNAVDVSLTPAAIRSYEERMDGHRKALAGYCADFGVRMLEADPANGIPDFINVRMRRAGWIH</sequence>
<dbReference type="Proteomes" id="UP000187550">
    <property type="component" value="Unassembled WGS sequence"/>
</dbReference>
<organism evidence="2 3">
    <name type="scientific">Edaphobacillus lindanitolerans</name>
    <dbReference type="NCBI Taxonomy" id="550447"/>
    <lineage>
        <taxon>Bacteria</taxon>
        <taxon>Bacillati</taxon>
        <taxon>Bacillota</taxon>
        <taxon>Bacilli</taxon>
        <taxon>Bacillales</taxon>
        <taxon>Bacillaceae</taxon>
        <taxon>Edaphobacillus</taxon>
    </lineage>
</organism>
<evidence type="ECO:0000313" key="3">
    <source>
        <dbReference type="Proteomes" id="UP000187550"/>
    </source>
</evidence>
<name>A0A1U7PM12_9BACI</name>
<evidence type="ECO:0000259" key="1">
    <source>
        <dbReference type="Pfam" id="PF01882"/>
    </source>
</evidence>
<feature type="domain" description="DUF58" evidence="1">
    <location>
        <begin position="47"/>
        <end position="253"/>
    </location>
</feature>
<gene>
    <name evidence="2" type="ORF">SAMN05428946_0355</name>
</gene>
<dbReference type="RefSeq" id="WP_076756654.1">
    <property type="nucleotide sequence ID" value="NZ_FTPL01000001.1"/>
</dbReference>